<dbReference type="PANTHER" id="PTHR24282">
    <property type="entry name" value="CYTOCHROME P450 FAMILY MEMBER"/>
    <property type="match status" value="1"/>
</dbReference>
<reference evidence="11 12" key="1">
    <citation type="submission" date="2019-12" db="EMBL/GenBank/DDBJ databases">
        <authorList>
            <person name="Alioto T."/>
            <person name="Alioto T."/>
            <person name="Gomez Garrido J."/>
        </authorList>
    </citation>
    <scope>NUCLEOTIDE SEQUENCE [LARGE SCALE GENOMIC DNA]</scope>
</reference>
<dbReference type="Gene3D" id="1.10.630.10">
    <property type="entry name" value="Cytochrome P450"/>
    <property type="match status" value="1"/>
</dbReference>
<keyword evidence="3" id="KW-0349">Heme</keyword>
<name>A0A8S0V037_OLEEU</name>
<dbReference type="Gramene" id="OE9A106078T1">
    <property type="protein sequence ID" value="OE9A106078C1"/>
    <property type="gene ID" value="OE9A106078"/>
</dbReference>
<evidence type="ECO:0000256" key="2">
    <source>
        <dbReference type="ARBA" id="ARBA00010617"/>
    </source>
</evidence>
<dbReference type="EMBL" id="CACTIH010009080">
    <property type="protein sequence ID" value="CAA3022935.1"/>
    <property type="molecule type" value="Genomic_DNA"/>
</dbReference>
<evidence type="ECO:0000256" key="3">
    <source>
        <dbReference type="ARBA" id="ARBA00022617"/>
    </source>
</evidence>
<evidence type="ECO:0000256" key="5">
    <source>
        <dbReference type="ARBA" id="ARBA00022723"/>
    </source>
</evidence>
<feature type="non-terminal residue" evidence="11">
    <location>
        <position position="1"/>
    </location>
</feature>
<evidence type="ECO:0000256" key="9">
    <source>
        <dbReference type="ARBA" id="ARBA00023033"/>
    </source>
</evidence>
<dbReference type="OrthoDB" id="1470350at2759"/>
<evidence type="ECO:0000256" key="10">
    <source>
        <dbReference type="ARBA" id="ARBA00023136"/>
    </source>
</evidence>
<dbReference type="AlphaFoldDB" id="A0A8S0V037"/>
<dbReference type="InterPro" id="IPR050665">
    <property type="entry name" value="Cytochrome_P450_Monooxygen"/>
</dbReference>
<gene>
    <name evidence="11" type="ORF">OLEA9_A106078</name>
</gene>
<dbReference type="GO" id="GO:0020037">
    <property type="term" value="F:heme binding"/>
    <property type="evidence" value="ECO:0007669"/>
    <property type="project" value="InterPro"/>
</dbReference>
<dbReference type="GO" id="GO:0016020">
    <property type="term" value="C:membrane"/>
    <property type="evidence" value="ECO:0007669"/>
    <property type="project" value="UniProtKB-SubCell"/>
</dbReference>
<keyword evidence="9" id="KW-0503">Monooxygenase</keyword>
<evidence type="ECO:0000256" key="4">
    <source>
        <dbReference type="ARBA" id="ARBA00022692"/>
    </source>
</evidence>
<keyword evidence="8" id="KW-0408">Iron</keyword>
<comment type="subcellular location">
    <subcellularLocation>
        <location evidence="1">Membrane</location>
    </subcellularLocation>
</comment>
<evidence type="ECO:0000313" key="11">
    <source>
        <dbReference type="EMBL" id="CAA3022935.1"/>
    </source>
</evidence>
<accession>A0A8S0V037</accession>
<keyword evidence="4" id="KW-0812">Transmembrane</keyword>
<dbReference type="GO" id="GO:0016705">
    <property type="term" value="F:oxidoreductase activity, acting on paired donors, with incorporation or reduction of molecular oxygen"/>
    <property type="evidence" value="ECO:0007669"/>
    <property type="project" value="InterPro"/>
</dbReference>
<evidence type="ECO:0000256" key="1">
    <source>
        <dbReference type="ARBA" id="ARBA00004370"/>
    </source>
</evidence>
<evidence type="ECO:0000256" key="6">
    <source>
        <dbReference type="ARBA" id="ARBA00022989"/>
    </source>
</evidence>
<proteinExistence type="inferred from homology"/>
<keyword evidence="7" id="KW-0560">Oxidoreductase</keyword>
<dbReference type="Proteomes" id="UP000594638">
    <property type="component" value="Unassembled WGS sequence"/>
</dbReference>
<evidence type="ECO:0000313" key="12">
    <source>
        <dbReference type="Proteomes" id="UP000594638"/>
    </source>
</evidence>
<dbReference type="SUPFAM" id="SSF48264">
    <property type="entry name" value="Cytochrome P450"/>
    <property type="match status" value="1"/>
</dbReference>
<evidence type="ECO:0000256" key="7">
    <source>
        <dbReference type="ARBA" id="ARBA00023002"/>
    </source>
</evidence>
<dbReference type="InterPro" id="IPR036396">
    <property type="entry name" value="Cyt_P450_sf"/>
</dbReference>
<keyword evidence="10" id="KW-0472">Membrane</keyword>
<dbReference type="GO" id="GO:0004497">
    <property type="term" value="F:monooxygenase activity"/>
    <property type="evidence" value="ECO:0007669"/>
    <property type="project" value="UniProtKB-KW"/>
</dbReference>
<dbReference type="GO" id="GO:0005506">
    <property type="term" value="F:iron ion binding"/>
    <property type="evidence" value="ECO:0007669"/>
    <property type="project" value="InterPro"/>
</dbReference>
<keyword evidence="6" id="KW-1133">Transmembrane helix</keyword>
<protein>
    <submittedName>
        <fullName evidence="11">Cytochrome P450 714A1-like</fullName>
    </submittedName>
</protein>
<sequence>MIVPFLLLLLLAAVIFVIKKACLWVNTWRLRWRLEKQGIRGPKPCFLYGNVPEMQRIQASSIKNTGAENIGFVSHNYTSSLFPYFEQWRKQYGPIYTYSTGNKQHLYVNHPELVKEMNQNKSLNLGKPSYVTKRLAPMLGNGIL</sequence>
<dbReference type="PANTHER" id="PTHR24282:SF36">
    <property type="entry name" value="CYTOCHROME P450 714A1-RELATED"/>
    <property type="match status" value="1"/>
</dbReference>
<evidence type="ECO:0000256" key="8">
    <source>
        <dbReference type="ARBA" id="ARBA00023004"/>
    </source>
</evidence>
<comment type="similarity">
    <text evidence="2">Belongs to the cytochrome P450 family.</text>
</comment>
<organism evidence="11 12">
    <name type="scientific">Olea europaea subsp. europaea</name>
    <dbReference type="NCBI Taxonomy" id="158383"/>
    <lineage>
        <taxon>Eukaryota</taxon>
        <taxon>Viridiplantae</taxon>
        <taxon>Streptophyta</taxon>
        <taxon>Embryophyta</taxon>
        <taxon>Tracheophyta</taxon>
        <taxon>Spermatophyta</taxon>
        <taxon>Magnoliopsida</taxon>
        <taxon>eudicotyledons</taxon>
        <taxon>Gunneridae</taxon>
        <taxon>Pentapetalae</taxon>
        <taxon>asterids</taxon>
        <taxon>lamiids</taxon>
        <taxon>Lamiales</taxon>
        <taxon>Oleaceae</taxon>
        <taxon>Oleeae</taxon>
        <taxon>Olea</taxon>
    </lineage>
</organism>
<comment type="caution">
    <text evidence="11">The sequence shown here is derived from an EMBL/GenBank/DDBJ whole genome shotgun (WGS) entry which is preliminary data.</text>
</comment>
<keyword evidence="5" id="KW-0479">Metal-binding</keyword>
<keyword evidence="12" id="KW-1185">Reference proteome</keyword>